<dbReference type="NCBIfam" id="TIGR00756">
    <property type="entry name" value="PPR"/>
    <property type="match status" value="2"/>
</dbReference>
<evidence type="ECO:0000256" key="4">
    <source>
        <dbReference type="SAM" id="MobiDB-lite"/>
    </source>
</evidence>
<dbReference type="Pfam" id="PF13812">
    <property type="entry name" value="PPR_3"/>
    <property type="match status" value="1"/>
</dbReference>
<name>A0A5B6Z252_DAVIN</name>
<keyword evidence="2" id="KW-0677">Repeat</keyword>
<reference evidence="5" key="1">
    <citation type="submission" date="2019-08" db="EMBL/GenBank/DDBJ databases">
        <title>Reference gene set and small RNA set construction with multiple tissues from Davidia involucrata Baill.</title>
        <authorList>
            <person name="Yang H."/>
            <person name="Zhou C."/>
            <person name="Li G."/>
            <person name="Wang J."/>
            <person name="Gao P."/>
            <person name="Wang M."/>
            <person name="Wang R."/>
            <person name="Zhao Y."/>
        </authorList>
    </citation>
    <scope>NUCLEOTIDE SEQUENCE</scope>
    <source>
        <tissue evidence="5">Mixed with DoveR01_LX</tissue>
    </source>
</reference>
<dbReference type="Pfam" id="PF13041">
    <property type="entry name" value="PPR_2"/>
    <property type="match status" value="1"/>
</dbReference>
<feature type="repeat" description="PPR" evidence="3">
    <location>
        <begin position="373"/>
        <end position="407"/>
    </location>
</feature>
<accession>A0A5B6Z252</accession>
<sequence length="508" mass="57724">MGKNKERPRHDDSSSSWSKLDRNKKPHYSSTTNPPTNSAQQQQQQMDKRPTFVSYLETPNLPPKFKLLCEIIANTHSSMVEKVLDDTGIRVSQEDVEEVLKLSYEFPGPAVKFFRWSGFQLNDKHSPYAWNLVVDMLGKNCLFDAMWDAIKSMKKEGLLSLASFASVFSSYVIADRVQEAIMAFEVMDQYGCPLDIMALNSLISAICRDRKTSKAKEFLSIAKDRIRPDADTYAILLEGWENEGDVASARQTFSEMVIEIGWDPGNVPAYDSFLTTLLKGPDGMHEAMKFFDTMRDRRCYPGMKFLKVALEDCVKRGDTRGAGLLWDAMVGKNGFRPDTEMYNSMIALQCYAKDTGIATRLLDEMVYNGVFPDSQTYNVLFRSLIKGRRLQEASSVFTEMIKNECVPSIANCSGAVKLYMDNGDPCMAIKVWKCMIKNYNSDLEEIGNLLVVWLRDINRVPEAVKYAEDMIDRGIKLNSSTLSKLKQSLSKAGKEFVYDELLRKWKTH</sequence>
<protein>
    <recommendedName>
        <fullName evidence="6">Pentatricopeptide repeat-containing protein</fullName>
    </recommendedName>
</protein>
<evidence type="ECO:0000256" key="2">
    <source>
        <dbReference type="ARBA" id="ARBA00022737"/>
    </source>
</evidence>
<feature type="repeat" description="PPR" evidence="3">
    <location>
        <begin position="338"/>
        <end position="372"/>
    </location>
</feature>
<dbReference type="GO" id="GO:0003729">
    <property type="term" value="F:mRNA binding"/>
    <property type="evidence" value="ECO:0007669"/>
    <property type="project" value="TreeGrafter"/>
</dbReference>
<feature type="compositionally biased region" description="Basic and acidic residues" evidence="4">
    <location>
        <begin position="1"/>
        <end position="23"/>
    </location>
</feature>
<dbReference type="EMBL" id="GHES01007530">
    <property type="protein sequence ID" value="MPA38089.1"/>
    <property type="molecule type" value="Transcribed_RNA"/>
</dbReference>
<organism evidence="5">
    <name type="scientific">Davidia involucrata</name>
    <name type="common">Dove tree</name>
    <dbReference type="NCBI Taxonomy" id="16924"/>
    <lineage>
        <taxon>Eukaryota</taxon>
        <taxon>Viridiplantae</taxon>
        <taxon>Streptophyta</taxon>
        <taxon>Embryophyta</taxon>
        <taxon>Tracheophyta</taxon>
        <taxon>Spermatophyta</taxon>
        <taxon>Magnoliopsida</taxon>
        <taxon>eudicotyledons</taxon>
        <taxon>Gunneridae</taxon>
        <taxon>Pentapetalae</taxon>
        <taxon>asterids</taxon>
        <taxon>Cornales</taxon>
        <taxon>Nyssaceae</taxon>
        <taxon>Davidia</taxon>
    </lineage>
</organism>
<evidence type="ECO:0000256" key="3">
    <source>
        <dbReference type="PROSITE-ProRule" id="PRU00708"/>
    </source>
</evidence>
<feature type="compositionally biased region" description="Polar residues" evidence="4">
    <location>
        <begin position="28"/>
        <end position="39"/>
    </location>
</feature>
<feature type="region of interest" description="Disordered" evidence="4">
    <location>
        <begin position="1"/>
        <end position="49"/>
    </location>
</feature>
<dbReference type="PROSITE" id="PS51375">
    <property type="entry name" value="PPR"/>
    <property type="match status" value="2"/>
</dbReference>
<dbReference type="PANTHER" id="PTHR47933">
    <property type="entry name" value="PENTATRICOPEPTIDE REPEAT-CONTAINING PROTEIN 1, MITOCHONDRIAL"/>
    <property type="match status" value="1"/>
</dbReference>
<evidence type="ECO:0000313" key="5">
    <source>
        <dbReference type="EMBL" id="MPA38089.1"/>
    </source>
</evidence>
<dbReference type="Pfam" id="PF01535">
    <property type="entry name" value="PPR"/>
    <property type="match status" value="1"/>
</dbReference>
<proteinExistence type="inferred from homology"/>
<dbReference type="InterPro" id="IPR051240">
    <property type="entry name" value="Mito_RNA-Proc/Resp"/>
</dbReference>
<dbReference type="InterPro" id="IPR011990">
    <property type="entry name" value="TPR-like_helical_dom_sf"/>
</dbReference>
<dbReference type="InterPro" id="IPR002885">
    <property type="entry name" value="PPR_rpt"/>
</dbReference>
<dbReference type="Gene3D" id="1.25.40.10">
    <property type="entry name" value="Tetratricopeptide repeat domain"/>
    <property type="match status" value="2"/>
</dbReference>
<comment type="similarity">
    <text evidence="1">Belongs to the PPR family. P subfamily.</text>
</comment>
<evidence type="ECO:0008006" key="6">
    <source>
        <dbReference type="Google" id="ProtNLM"/>
    </source>
</evidence>
<dbReference type="PANTHER" id="PTHR47933:SF14">
    <property type="entry name" value="PENTATRICOPEPTIDE REPEAT (PPR) SUPERFAMILY PROTEIN"/>
    <property type="match status" value="1"/>
</dbReference>
<gene>
    <name evidence="5" type="ORF">Din_007530</name>
</gene>
<dbReference type="AlphaFoldDB" id="A0A5B6Z252"/>
<evidence type="ECO:0000256" key="1">
    <source>
        <dbReference type="ARBA" id="ARBA00007626"/>
    </source>
</evidence>